<gene>
    <name evidence="1" type="ORF">SAMN05660742_11471</name>
</gene>
<keyword evidence="2" id="KW-1185">Reference proteome</keyword>
<dbReference type="InterPro" id="IPR036890">
    <property type="entry name" value="HATPase_C_sf"/>
</dbReference>
<dbReference type="AlphaFoldDB" id="A0A1H7AYI6"/>
<name>A0A1H7AYI6_9FIRM</name>
<accession>A0A1H7AYI6</accession>
<evidence type="ECO:0008006" key="3">
    <source>
        <dbReference type="Google" id="ProtNLM"/>
    </source>
</evidence>
<evidence type="ECO:0000313" key="2">
    <source>
        <dbReference type="Proteomes" id="UP000199662"/>
    </source>
</evidence>
<dbReference type="Proteomes" id="UP000199662">
    <property type="component" value="Unassembled WGS sequence"/>
</dbReference>
<sequence>MEYVIDLYDNGAGLPDDFEPRNSKSLGLQIVRTLIEDDMSGTFELYNDHGTHAKITVPSSLGGGK</sequence>
<dbReference type="EMBL" id="FNZK01000014">
    <property type="protein sequence ID" value="SEJ70681.1"/>
    <property type="molecule type" value="Genomic_DNA"/>
</dbReference>
<dbReference type="SUPFAM" id="SSF55874">
    <property type="entry name" value="ATPase domain of HSP90 chaperone/DNA topoisomerase II/histidine kinase"/>
    <property type="match status" value="1"/>
</dbReference>
<evidence type="ECO:0000313" key="1">
    <source>
        <dbReference type="EMBL" id="SEJ70681.1"/>
    </source>
</evidence>
<reference evidence="1 2" key="1">
    <citation type="submission" date="2016-10" db="EMBL/GenBank/DDBJ databases">
        <authorList>
            <person name="de Groot N.N."/>
        </authorList>
    </citation>
    <scope>NUCLEOTIDE SEQUENCE [LARGE SCALE GENOMIC DNA]</scope>
    <source>
        <strain evidence="1 2">DSM 2179</strain>
    </source>
</reference>
<proteinExistence type="predicted"/>
<dbReference type="Gene3D" id="3.30.565.10">
    <property type="entry name" value="Histidine kinase-like ATPase, C-terminal domain"/>
    <property type="match status" value="1"/>
</dbReference>
<protein>
    <recommendedName>
        <fullName evidence="3">Histidine kinase-, DNA gyrase B-, and HSP90-like ATPase</fullName>
    </recommendedName>
</protein>
<dbReference type="STRING" id="84035.SAMN05660742_11471"/>
<organism evidence="1 2">
    <name type="scientific">Propionispira arboris</name>
    <dbReference type="NCBI Taxonomy" id="84035"/>
    <lineage>
        <taxon>Bacteria</taxon>
        <taxon>Bacillati</taxon>
        <taxon>Bacillota</taxon>
        <taxon>Negativicutes</taxon>
        <taxon>Selenomonadales</taxon>
        <taxon>Selenomonadaceae</taxon>
        <taxon>Propionispira</taxon>
    </lineage>
</organism>
<dbReference type="RefSeq" id="WP_342741769.1">
    <property type="nucleotide sequence ID" value="NZ_FNZK01000014.1"/>
</dbReference>